<comment type="caution">
    <text evidence="3">The sequence shown here is derived from an EMBL/GenBank/DDBJ whole genome shotgun (WGS) entry which is preliminary data.</text>
</comment>
<keyword evidence="1" id="KW-0732">Signal</keyword>
<evidence type="ECO:0000259" key="2">
    <source>
        <dbReference type="Pfam" id="PF10988"/>
    </source>
</evidence>
<keyword evidence="4" id="KW-1185">Reference proteome</keyword>
<feature type="chain" id="PRO_5021494652" evidence="1">
    <location>
        <begin position="23"/>
        <end position="212"/>
    </location>
</feature>
<dbReference type="EMBL" id="VFIY01000018">
    <property type="protein sequence ID" value="TPD57607.1"/>
    <property type="molecule type" value="Genomic_DNA"/>
</dbReference>
<dbReference type="Pfam" id="PF10988">
    <property type="entry name" value="DUF2807"/>
    <property type="match status" value="1"/>
</dbReference>
<evidence type="ECO:0000256" key="1">
    <source>
        <dbReference type="SAM" id="SignalP"/>
    </source>
</evidence>
<dbReference type="InterPro" id="IPR021255">
    <property type="entry name" value="DUF2807"/>
</dbReference>
<dbReference type="RefSeq" id="WP_139941922.1">
    <property type="nucleotide sequence ID" value="NZ_JBHSYP010000005.1"/>
</dbReference>
<dbReference type="AlphaFoldDB" id="A0A501PC79"/>
<dbReference type="Gene3D" id="2.160.20.120">
    <property type="match status" value="1"/>
</dbReference>
<evidence type="ECO:0000313" key="3">
    <source>
        <dbReference type="EMBL" id="TPD57607.1"/>
    </source>
</evidence>
<feature type="signal peptide" evidence="1">
    <location>
        <begin position="1"/>
        <end position="22"/>
    </location>
</feature>
<dbReference type="Proteomes" id="UP000319148">
    <property type="component" value="Unassembled WGS sequence"/>
</dbReference>
<dbReference type="PANTHER" id="PTHR39200:SF1">
    <property type="entry name" value="AUTO-TRANSPORTER ADHESIN HEAD GIN DOMAIN-CONTAINING PROTEIN-RELATED"/>
    <property type="match status" value="1"/>
</dbReference>
<accession>A0A501PC79</accession>
<sequence>MKGILTTAAVLSVTMFAGTAFAADASRMLDHKDFERIAIETGIALDVHVGKDFSVELSGKEKYVGRVVTEVKDGTLYVKYDKEDEIVLGDKNLHLDISMPKFTALEVDGAVDADIEGFDGGDFEIELNGAGNIEMEGKCDKLVIDLNGAGNIEAEDLECKDVDVDVNGAGNVEVYASESIVAQVSGFGNIDVYGKPKKVDTSDGLFSSIDVH</sequence>
<feature type="domain" description="Putative auto-transporter adhesin head GIN" evidence="2">
    <location>
        <begin position="33"/>
        <end position="196"/>
    </location>
</feature>
<reference evidence="4" key="1">
    <citation type="submission" date="2019-06" db="EMBL/GenBank/DDBJ databases">
        <title>The complete genome of Emcibacter congregatus ZYLT.</title>
        <authorList>
            <person name="Zhao Z."/>
        </authorList>
    </citation>
    <scope>NUCLEOTIDE SEQUENCE [LARGE SCALE GENOMIC DNA]</scope>
    <source>
        <strain evidence="4">MCCC 1A06723</strain>
    </source>
</reference>
<evidence type="ECO:0000313" key="4">
    <source>
        <dbReference type="Proteomes" id="UP000319148"/>
    </source>
</evidence>
<organism evidence="3 4">
    <name type="scientific">Emcibacter nanhaiensis</name>
    <dbReference type="NCBI Taxonomy" id="1505037"/>
    <lineage>
        <taxon>Bacteria</taxon>
        <taxon>Pseudomonadati</taxon>
        <taxon>Pseudomonadota</taxon>
        <taxon>Alphaproteobacteria</taxon>
        <taxon>Emcibacterales</taxon>
        <taxon>Emcibacteraceae</taxon>
        <taxon>Emcibacter</taxon>
    </lineage>
</organism>
<proteinExistence type="predicted"/>
<dbReference type="OrthoDB" id="8480711at2"/>
<dbReference type="PANTHER" id="PTHR39200">
    <property type="entry name" value="HYPOTHETICAL EXPORTED PROTEIN"/>
    <property type="match status" value="1"/>
</dbReference>
<name>A0A501PC79_9PROT</name>
<gene>
    <name evidence="3" type="ORF">FIV46_15965</name>
</gene>
<protein>
    <submittedName>
        <fullName evidence="3">DUF2807 domain-containing protein</fullName>
    </submittedName>
</protein>